<dbReference type="SUPFAM" id="SSF89733">
    <property type="entry name" value="L-sulfolactate dehydrogenase-like"/>
    <property type="match status" value="1"/>
</dbReference>
<reference evidence="4" key="1">
    <citation type="submission" date="2014-03" db="EMBL/GenBank/DDBJ databases">
        <authorList>
            <person name="Aksoy S."/>
            <person name="Warren W."/>
            <person name="Wilson R.K."/>
        </authorList>
    </citation>
    <scope>NUCLEOTIDE SEQUENCE [LARGE SCALE GENOMIC DNA]</scope>
    <source>
        <strain evidence="4">IAEA</strain>
    </source>
</reference>
<dbReference type="Pfam" id="PF02615">
    <property type="entry name" value="Ldh_2"/>
    <property type="match status" value="1"/>
</dbReference>
<dbReference type="InterPro" id="IPR043144">
    <property type="entry name" value="Mal/L-sulf/L-lact_DH-like_ah"/>
</dbReference>
<dbReference type="PANTHER" id="PTHR11091:SF0">
    <property type="entry name" value="MALATE DEHYDROGENASE"/>
    <property type="match status" value="1"/>
</dbReference>
<dbReference type="STRING" id="7398.A0A1B0ABB2"/>
<evidence type="ECO:0000313" key="4">
    <source>
        <dbReference type="Proteomes" id="UP000092445"/>
    </source>
</evidence>
<evidence type="ECO:0000313" key="3">
    <source>
        <dbReference type="EnsemblMetazoa" id="GPAI040072-PA"/>
    </source>
</evidence>
<sequence length="124" mass="13683">MKFKTPFIDEGLSVAVEILSGVMAGANFSTKIRKWTPTDINQRANLGQLFAAIDPCYFAPNFKANLADLSSRLRKCQPIDPKKPVLVPGDMEAAAMKTVDEAGGIKYLPDQLKACEELARRLKR</sequence>
<dbReference type="Gene3D" id="3.30.1370.60">
    <property type="entry name" value="Hypothetical oxidoreductase yiak, domain 2"/>
    <property type="match status" value="1"/>
</dbReference>
<evidence type="ECO:0000256" key="2">
    <source>
        <dbReference type="ARBA" id="ARBA00023002"/>
    </source>
</evidence>
<dbReference type="Gene3D" id="1.10.1530.10">
    <property type="match status" value="1"/>
</dbReference>
<dbReference type="GO" id="GO:0016491">
    <property type="term" value="F:oxidoreductase activity"/>
    <property type="evidence" value="ECO:0007669"/>
    <property type="project" value="UniProtKB-KW"/>
</dbReference>
<dbReference type="VEuPathDB" id="VectorBase:GPAI040072"/>
<dbReference type="InterPro" id="IPR003767">
    <property type="entry name" value="Malate/L-lactate_DH-like"/>
</dbReference>
<accession>A0A1B0ABB2</accession>
<name>A0A1B0ABB2_GLOPL</name>
<keyword evidence="4" id="KW-1185">Reference proteome</keyword>
<dbReference type="Proteomes" id="UP000092445">
    <property type="component" value="Unassembled WGS sequence"/>
</dbReference>
<dbReference type="InterPro" id="IPR043143">
    <property type="entry name" value="Mal/L-sulf/L-lact_DH-like_NADP"/>
</dbReference>
<comment type="similarity">
    <text evidence="1">Belongs to the LDH2/MDH2 oxidoreductase family.</text>
</comment>
<proteinExistence type="inferred from homology"/>
<dbReference type="EnsemblMetazoa" id="GPAI040072-RA">
    <property type="protein sequence ID" value="GPAI040072-PA"/>
    <property type="gene ID" value="GPAI040072"/>
</dbReference>
<evidence type="ECO:0000256" key="1">
    <source>
        <dbReference type="ARBA" id="ARBA00006056"/>
    </source>
</evidence>
<dbReference type="PANTHER" id="PTHR11091">
    <property type="entry name" value="OXIDOREDUCTASE-RELATED"/>
    <property type="match status" value="1"/>
</dbReference>
<dbReference type="InterPro" id="IPR036111">
    <property type="entry name" value="Mal/L-sulfo/L-lacto_DH-like_sf"/>
</dbReference>
<organism evidence="3 4">
    <name type="scientific">Glossina pallidipes</name>
    <name type="common">Tsetse fly</name>
    <dbReference type="NCBI Taxonomy" id="7398"/>
    <lineage>
        <taxon>Eukaryota</taxon>
        <taxon>Metazoa</taxon>
        <taxon>Ecdysozoa</taxon>
        <taxon>Arthropoda</taxon>
        <taxon>Hexapoda</taxon>
        <taxon>Insecta</taxon>
        <taxon>Pterygota</taxon>
        <taxon>Neoptera</taxon>
        <taxon>Endopterygota</taxon>
        <taxon>Diptera</taxon>
        <taxon>Brachycera</taxon>
        <taxon>Muscomorpha</taxon>
        <taxon>Hippoboscoidea</taxon>
        <taxon>Glossinidae</taxon>
        <taxon>Glossina</taxon>
    </lineage>
</organism>
<reference evidence="3" key="2">
    <citation type="submission" date="2020-05" db="UniProtKB">
        <authorList>
            <consortium name="EnsemblMetazoa"/>
        </authorList>
    </citation>
    <scope>IDENTIFICATION</scope>
    <source>
        <strain evidence="3">IAEA</strain>
    </source>
</reference>
<protein>
    <submittedName>
        <fullName evidence="3">Uncharacterized protein</fullName>
    </submittedName>
</protein>
<keyword evidence="2" id="KW-0560">Oxidoreductase</keyword>
<dbReference type="AlphaFoldDB" id="A0A1B0ABB2"/>